<dbReference type="Proteomes" id="UP000688137">
    <property type="component" value="Unassembled WGS sequence"/>
</dbReference>
<dbReference type="EMBL" id="CAJJDM010000010">
    <property type="protein sequence ID" value="CAD8049349.1"/>
    <property type="molecule type" value="Genomic_DNA"/>
</dbReference>
<keyword evidence="2" id="KW-1185">Reference proteome</keyword>
<reference evidence="1" key="1">
    <citation type="submission" date="2021-01" db="EMBL/GenBank/DDBJ databases">
        <authorList>
            <consortium name="Genoscope - CEA"/>
            <person name="William W."/>
        </authorList>
    </citation>
    <scope>NUCLEOTIDE SEQUENCE</scope>
</reference>
<gene>
    <name evidence="1" type="ORF">PPRIM_AZ9-3.1.T0130420</name>
</gene>
<comment type="caution">
    <text evidence="1">The sequence shown here is derived from an EMBL/GenBank/DDBJ whole genome shotgun (WGS) entry which is preliminary data.</text>
</comment>
<protein>
    <submittedName>
        <fullName evidence="1">Uncharacterized protein</fullName>
    </submittedName>
</protein>
<sequence length="232" mass="26653">MFEGTRLQYIVPGYTGHIPKSFFEQQVGYYQEEKPQNHIPGYAGEIKSMKAENLFAQTYGKITYQIQHDDYYKGQDVPPELRYKSQLQDTYQNQNKVQLRTAAEIVGVKPKPIEYKIPQTETAKNFFKLDEQGNPRLKESLSNWKSEYEQHSETIDEATHKFHGDPGQKVPIPLGDPLPGYTGMQKRVVAANIFGQTFANARKTALQDDAKIKDEKMNTFKQQASFIPALKR</sequence>
<proteinExistence type="predicted"/>
<organism evidence="1 2">
    <name type="scientific">Paramecium primaurelia</name>
    <dbReference type="NCBI Taxonomy" id="5886"/>
    <lineage>
        <taxon>Eukaryota</taxon>
        <taxon>Sar</taxon>
        <taxon>Alveolata</taxon>
        <taxon>Ciliophora</taxon>
        <taxon>Intramacronucleata</taxon>
        <taxon>Oligohymenophorea</taxon>
        <taxon>Peniculida</taxon>
        <taxon>Parameciidae</taxon>
        <taxon>Paramecium</taxon>
    </lineage>
</organism>
<dbReference type="AlphaFoldDB" id="A0A8S1K2B7"/>
<evidence type="ECO:0000313" key="2">
    <source>
        <dbReference type="Proteomes" id="UP000688137"/>
    </source>
</evidence>
<evidence type="ECO:0000313" key="1">
    <source>
        <dbReference type="EMBL" id="CAD8049349.1"/>
    </source>
</evidence>
<accession>A0A8S1K2B7</accession>
<dbReference type="OMA" id="IENDMPP"/>
<name>A0A8S1K2B7_PARPR</name>